<dbReference type="EMBL" id="CCYD01000532">
    <property type="protein sequence ID" value="CEG41172.1"/>
    <property type="molecule type" value="Genomic_DNA"/>
</dbReference>
<keyword evidence="2" id="KW-1185">Reference proteome</keyword>
<dbReference type="AlphaFoldDB" id="A0A0P1AJM2"/>
<protein>
    <submittedName>
        <fullName evidence="1">Uncharacterized protein</fullName>
    </submittedName>
</protein>
<dbReference type="RefSeq" id="XP_024577541.1">
    <property type="nucleotide sequence ID" value="XM_024726911.1"/>
</dbReference>
<proteinExistence type="predicted"/>
<sequence length="62" mass="6998">MHLAITKQKFKIAYDCAASTFRRPADAPRRSGVPHAIVNYTISDGVATLEQWHNRTGHTYVQ</sequence>
<organism evidence="1 2">
    <name type="scientific">Plasmopara halstedii</name>
    <name type="common">Downy mildew of sunflower</name>
    <dbReference type="NCBI Taxonomy" id="4781"/>
    <lineage>
        <taxon>Eukaryota</taxon>
        <taxon>Sar</taxon>
        <taxon>Stramenopiles</taxon>
        <taxon>Oomycota</taxon>
        <taxon>Peronosporomycetes</taxon>
        <taxon>Peronosporales</taxon>
        <taxon>Peronosporaceae</taxon>
        <taxon>Plasmopara</taxon>
    </lineage>
</organism>
<accession>A0A0P1AJM2</accession>
<evidence type="ECO:0000313" key="2">
    <source>
        <dbReference type="Proteomes" id="UP000054928"/>
    </source>
</evidence>
<evidence type="ECO:0000313" key="1">
    <source>
        <dbReference type="EMBL" id="CEG41172.1"/>
    </source>
</evidence>
<name>A0A0P1AJM2_PLAHL</name>
<reference evidence="2" key="1">
    <citation type="submission" date="2014-09" db="EMBL/GenBank/DDBJ databases">
        <authorList>
            <person name="Sharma Rahul"/>
            <person name="Thines Marco"/>
        </authorList>
    </citation>
    <scope>NUCLEOTIDE SEQUENCE [LARGE SCALE GENOMIC DNA]</scope>
</reference>
<dbReference type="Proteomes" id="UP000054928">
    <property type="component" value="Unassembled WGS sequence"/>
</dbReference>
<dbReference type="GeneID" id="36406389"/>